<evidence type="ECO:0000313" key="3">
    <source>
        <dbReference type="FlyBase" id="FBgn0034068"/>
    </source>
</evidence>
<dbReference type="AGR" id="FB:FBgn0034068"/>
<proteinExistence type="evidence at transcript level"/>
<protein>
    <submittedName>
        <fullName evidence="2">SD02625p</fullName>
    </submittedName>
</protein>
<sequence length="213" mass="23197">MGQVTAQPMTPVEVWPLLVIGSRSEQSSNGLNEAQYHRDQTDYRMGMPHSLLQLHPDEYVSGHRKRPGGDHEEAMPGEPLILAAALAAHPRLLEVARKDDAQRGGSNPCGNHEGTVELDEQSARTTQVLHLRQIDRLRRGQASNVVVAHAVLLKAAAGCHQQMVLAIAKIKSASLHIGHCIPLHTAVDHSIHNGGVQQAGRVLVLERVVSIKR</sequence>
<dbReference type="GO" id="GO:0002814">
    <property type="term" value="P:negative regulation of biosynthetic process of antibacterial peptides active against Gram-negative bacteria"/>
    <property type="evidence" value="ECO:0000315"/>
    <property type="project" value="FlyBase"/>
</dbReference>
<dbReference type="AlphaFoldDB" id="Q8T4G2"/>
<dbReference type="OrthoDB" id="1920064at2759"/>
<evidence type="ECO:0000256" key="1">
    <source>
        <dbReference type="SAM" id="MobiDB-lite"/>
    </source>
</evidence>
<name>Q8T4G2_DROME</name>
<dbReference type="EMBL" id="AY084202">
    <property type="protein sequence ID" value="AAL89940.1"/>
    <property type="molecule type" value="mRNA"/>
</dbReference>
<dbReference type="FlyBase" id="FBgn0034068">
    <property type="gene designation" value="casp"/>
</dbReference>
<reference evidence="2" key="1">
    <citation type="submission" date="2002-03" db="EMBL/GenBank/DDBJ databases">
        <authorList>
            <person name="Stapleton M."/>
            <person name="Brokstein P."/>
            <person name="Hong L."/>
            <person name="Agbayani A."/>
            <person name="Carlson J."/>
            <person name="Champe M."/>
            <person name="Chavez C."/>
            <person name="Dorsett V."/>
            <person name="Dresnek D."/>
            <person name="Farfan D."/>
            <person name="Frise E."/>
            <person name="George R."/>
            <person name="Gonzalez M."/>
            <person name="Guarin H."/>
            <person name="Kronmiller B."/>
            <person name="Li P."/>
            <person name="Liao G."/>
            <person name="Miranda A."/>
            <person name="Mungall C.J."/>
            <person name="Nunoo J."/>
            <person name="Pacleb J."/>
            <person name="Paragas V."/>
            <person name="Park S."/>
            <person name="Patel S."/>
            <person name="Phouanenavong S."/>
            <person name="Wan K."/>
            <person name="Yu C."/>
            <person name="Lewis S.E."/>
            <person name="Rubin G.M."/>
            <person name="Celniker S."/>
        </authorList>
    </citation>
    <scope>NUCLEOTIDE SEQUENCE</scope>
</reference>
<gene>
    <name evidence="3" type="primary">casp</name>
    <name evidence="3" type="ORF">CG8400</name>
</gene>
<dbReference type="GO" id="GO:0045861">
    <property type="term" value="P:negative regulation of proteolysis"/>
    <property type="evidence" value="ECO:0000315"/>
    <property type="project" value="FlyBase"/>
</dbReference>
<organism evidence="2">
    <name type="scientific">Drosophila melanogaster</name>
    <name type="common">Fruit fly</name>
    <dbReference type="NCBI Taxonomy" id="7227"/>
    <lineage>
        <taxon>Eukaryota</taxon>
        <taxon>Metazoa</taxon>
        <taxon>Ecdysozoa</taxon>
        <taxon>Arthropoda</taxon>
        <taxon>Hexapoda</taxon>
        <taxon>Insecta</taxon>
        <taxon>Pterygota</taxon>
        <taxon>Neoptera</taxon>
        <taxon>Endopterygota</taxon>
        <taxon>Diptera</taxon>
        <taxon>Brachycera</taxon>
        <taxon>Muscomorpha</taxon>
        <taxon>Ephydroidea</taxon>
        <taxon>Drosophilidae</taxon>
        <taxon>Drosophila</taxon>
        <taxon>Sophophora</taxon>
    </lineage>
</organism>
<accession>Q8T4G2</accession>
<feature type="region of interest" description="Disordered" evidence="1">
    <location>
        <begin position="99"/>
        <end position="120"/>
    </location>
</feature>
<dbReference type="GO" id="GO:0061060">
    <property type="term" value="P:negative regulation of peptidoglycan recognition protein signaling pathway"/>
    <property type="evidence" value="ECO:0000315"/>
    <property type="project" value="FlyBase"/>
</dbReference>
<evidence type="ECO:0000313" key="2">
    <source>
        <dbReference type="EMBL" id="AAL89940.1"/>
    </source>
</evidence>